<keyword evidence="6" id="KW-0472">Membrane</keyword>
<dbReference type="SMART" id="SM00028">
    <property type="entry name" value="TPR"/>
    <property type="match status" value="2"/>
</dbReference>
<name>A0ABS8G2I9_9ALTE</name>
<keyword evidence="10" id="KW-1185">Reference proteome</keyword>
<feature type="domain" description="Cytochrome c-type biogenesis protein H TPR" evidence="8">
    <location>
        <begin position="112"/>
        <end position="268"/>
    </location>
</feature>
<comment type="subcellular location">
    <subcellularLocation>
        <location evidence="1">Cell envelope</location>
    </subcellularLocation>
</comment>
<comment type="caution">
    <text evidence="9">The sequence shown here is derived from an EMBL/GenBank/DDBJ whole genome shotgun (WGS) entry which is preliminary data.</text>
</comment>
<feature type="repeat" description="TPR" evidence="5">
    <location>
        <begin position="161"/>
        <end position="194"/>
    </location>
</feature>
<dbReference type="Pfam" id="PF23914">
    <property type="entry name" value="TPR_CcmH_CycH"/>
    <property type="match status" value="1"/>
</dbReference>
<keyword evidence="6" id="KW-1133">Transmembrane helix</keyword>
<dbReference type="EMBL" id="JAJEWP010000001">
    <property type="protein sequence ID" value="MCC2614797.1"/>
    <property type="molecule type" value="Genomic_DNA"/>
</dbReference>
<dbReference type="InterPro" id="IPR011990">
    <property type="entry name" value="TPR-like_helical_dom_sf"/>
</dbReference>
<evidence type="ECO:0000256" key="1">
    <source>
        <dbReference type="ARBA" id="ARBA00004196"/>
    </source>
</evidence>
<dbReference type="Gene3D" id="1.25.40.10">
    <property type="entry name" value="Tetratricopeptide repeat domain"/>
    <property type="match status" value="1"/>
</dbReference>
<keyword evidence="4 5" id="KW-0802">TPR repeat</keyword>
<evidence type="ECO:0000256" key="2">
    <source>
        <dbReference type="ARBA" id="ARBA00022737"/>
    </source>
</evidence>
<dbReference type="NCBIfam" id="TIGR03142">
    <property type="entry name" value="cytochro_ccmI"/>
    <property type="match status" value="1"/>
</dbReference>
<dbReference type="Proteomes" id="UP001520878">
    <property type="component" value="Unassembled WGS sequence"/>
</dbReference>
<feature type="domain" description="Cytochrome c-type biogenesis protein H Ig-like" evidence="7">
    <location>
        <begin position="286"/>
        <end position="394"/>
    </location>
</feature>
<dbReference type="RefSeq" id="WP_229156715.1">
    <property type="nucleotide sequence ID" value="NZ_JAJEWP010000001.1"/>
</dbReference>
<proteinExistence type="predicted"/>
<evidence type="ECO:0000259" key="8">
    <source>
        <dbReference type="Pfam" id="PF23914"/>
    </source>
</evidence>
<evidence type="ECO:0000313" key="10">
    <source>
        <dbReference type="Proteomes" id="UP001520878"/>
    </source>
</evidence>
<accession>A0ABS8G2I9</accession>
<evidence type="ECO:0000313" key="9">
    <source>
        <dbReference type="EMBL" id="MCC2614797.1"/>
    </source>
</evidence>
<feature type="transmembrane region" description="Helical" evidence="6">
    <location>
        <begin position="6"/>
        <end position="23"/>
    </location>
</feature>
<sequence length="399" mass="43289">MTEFYLIAGVLVLLAVVLMTLPWSRFSHRQDHLTNTQIVRQRLQELEREYREGLLSDADKNAAITELKVALADEGDRKVHWHLGSGRWVWLGTVVALLVGAGIYARVNQVSQVQHWHEALASLPGLAQRIVIDGDRTVSPQEMQTFALGLRTELARKGGDAAGWRLLGRLHAALGQMDSAVQAFEKSLALVPDHPGSLTSYAQALMMLGQDEALEKADVALATLGRVQPENSTALGMRALLAEQQGDTQLAIARWQELQSLLPVDSPMQAEVVKRLDALSGNVTAVTVTVSVAQDLLANLPEQGYVFVFAQDAASDSRVPAAVIKQPLSTFPLTVTLTDQNAMMPGVTLSGLQQVRLVARISVDGNVAAQAGELEGEASFELNVGQTQRQDIVISKEIM</sequence>
<organism evidence="9 10">
    <name type="scientific">Fluctibacter halophilus</name>
    <dbReference type="NCBI Taxonomy" id="226011"/>
    <lineage>
        <taxon>Bacteria</taxon>
        <taxon>Pseudomonadati</taxon>
        <taxon>Pseudomonadota</taxon>
        <taxon>Gammaproteobacteria</taxon>
        <taxon>Alteromonadales</taxon>
        <taxon>Alteromonadaceae</taxon>
        <taxon>Fluctibacter</taxon>
    </lineage>
</organism>
<dbReference type="SUPFAM" id="SSF48452">
    <property type="entry name" value="TPR-like"/>
    <property type="match status" value="1"/>
</dbReference>
<dbReference type="PANTHER" id="PTHR47870:SF1">
    <property type="entry name" value="CYTOCHROME C-TYPE BIOGENESIS PROTEIN CCMH"/>
    <property type="match status" value="1"/>
</dbReference>
<reference evidence="9 10" key="1">
    <citation type="submission" date="2021-10" db="EMBL/GenBank/DDBJ databases">
        <title>Draft genome of Aestuariibacter halophilus JC2043.</title>
        <authorList>
            <person name="Emsley S.A."/>
            <person name="Pfannmuller K.M."/>
            <person name="Ushijima B."/>
            <person name="Saw J.H."/>
            <person name="Videau P."/>
        </authorList>
    </citation>
    <scope>NUCLEOTIDE SEQUENCE [LARGE SCALE GENOMIC DNA]</scope>
    <source>
        <strain evidence="9 10">JC2043</strain>
    </source>
</reference>
<dbReference type="InterPro" id="IPR056413">
    <property type="entry name" value="TPR_CcmH_CycH"/>
</dbReference>
<gene>
    <name evidence="9" type="primary">ccmI</name>
    <name evidence="9" type="ORF">LJ739_00915</name>
</gene>
<evidence type="ECO:0000259" key="7">
    <source>
        <dbReference type="Pfam" id="PF23892"/>
    </source>
</evidence>
<keyword evidence="3" id="KW-0201">Cytochrome c-type biogenesis</keyword>
<dbReference type="InterPro" id="IPR051263">
    <property type="entry name" value="C-type_cytochrome_biogenesis"/>
</dbReference>
<keyword evidence="2" id="KW-0677">Repeat</keyword>
<dbReference type="InterPro" id="IPR056412">
    <property type="entry name" value="Ig_CycH"/>
</dbReference>
<protein>
    <submittedName>
        <fullName evidence="9">C-type cytochrome biogenesis protein CcmI</fullName>
    </submittedName>
</protein>
<evidence type="ECO:0000256" key="6">
    <source>
        <dbReference type="SAM" id="Phobius"/>
    </source>
</evidence>
<feature type="transmembrane region" description="Helical" evidence="6">
    <location>
        <begin position="88"/>
        <end position="105"/>
    </location>
</feature>
<evidence type="ECO:0000256" key="4">
    <source>
        <dbReference type="ARBA" id="ARBA00022803"/>
    </source>
</evidence>
<dbReference type="InterPro" id="IPR017560">
    <property type="entry name" value="Cyt_c_biogenesis_CcmI"/>
</dbReference>
<keyword evidence="6" id="KW-0812">Transmembrane</keyword>
<dbReference type="Pfam" id="PF23892">
    <property type="entry name" value="Ig_CycH"/>
    <property type="match status" value="1"/>
</dbReference>
<dbReference type="PANTHER" id="PTHR47870">
    <property type="entry name" value="CYTOCHROME C-TYPE BIOGENESIS PROTEIN CCMH"/>
    <property type="match status" value="1"/>
</dbReference>
<evidence type="ECO:0000256" key="5">
    <source>
        <dbReference type="PROSITE-ProRule" id="PRU00339"/>
    </source>
</evidence>
<evidence type="ECO:0000256" key="3">
    <source>
        <dbReference type="ARBA" id="ARBA00022748"/>
    </source>
</evidence>
<dbReference type="InterPro" id="IPR019734">
    <property type="entry name" value="TPR_rpt"/>
</dbReference>
<dbReference type="PROSITE" id="PS50005">
    <property type="entry name" value="TPR"/>
    <property type="match status" value="1"/>
</dbReference>